<keyword evidence="1" id="KW-0472">Membrane</keyword>
<evidence type="ECO:0000313" key="2">
    <source>
        <dbReference type="EMBL" id="MCH4552949.1"/>
    </source>
</evidence>
<keyword evidence="3" id="KW-1185">Reference proteome</keyword>
<organism evidence="2 3">
    <name type="scientific">Aestuariibaculum lutulentum</name>
    <dbReference type="NCBI Taxonomy" id="2920935"/>
    <lineage>
        <taxon>Bacteria</taxon>
        <taxon>Pseudomonadati</taxon>
        <taxon>Bacteroidota</taxon>
        <taxon>Flavobacteriia</taxon>
        <taxon>Flavobacteriales</taxon>
        <taxon>Flavobacteriaceae</taxon>
    </lineage>
</organism>
<proteinExistence type="predicted"/>
<evidence type="ECO:0000313" key="3">
    <source>
        <dbReference type="Proteomes" id="UP001156141"/>
    </source>
</evidence>
<dbReference type="EMBL" id="JAKVQD010000003">
    <property type="protein sequence ID" value="MCH4552949.1"/>
    <property type="molecule type" value="Genomic_DNA"/>
</dbReference>
<evidence type="ECO:0000256" key="1">
    <source>
        <dbReference type="SAM" id="Phobius"/>
    </source>
</evidence>
<name>A0ABS9RLE7_9FLAO</name>
<feature type="transmembrane region" description="Helical" evidence="1">
    <location>
        <begin position="67"/>
        <end position="85"/>
    </location>
</feature>
<comment type="caution">
    <text evidence="2">The sequence shown here is derived from an EMBL/GenBank/DDBJ whole genome shotgun (WGS) entry which is preliminary data.</text>
</comment>
<sequence length="131" mass="15020">MTIENTETFLKKFGYTFTRNTNELTVTIPLSQSITIDFSNQETVNITNKLNAWNCLTGFIKLELKHAFILNLIIGVIISIALSLYDLKLGLGVFIACSVWSIVWALTYKARSERFKQFLLKWSQQYSNVTV</sequence>
<reference evidence="2" key="1">
    <citation type="submission" date="2022-02" db="EMBL/GenBank/DDBJ databases">
        <title>Aestuariibaculum sp., a marine bacterium isolated from sediment in Guangxi.</title>
        <authorList>
            <person name="Ying J."/>
        </authorList>
    </citation>
    <scope>NUCLEOTIDE SEQUENCE</scope>
    <source>
        <strain evidence="2">L182</strain>
    </source>
</reference>
<dbReference type="RefSeq" id="WP_240573336.1">
    <property type="nucleotide sequence ID" value="NZ_CP136709.1"/>
</dbReference>
<gene>
    <name evidence="2" type="ORF">MKW35_09970</name>
</gene>
<keyword evidence="1" id="KW-0812">Transmembrane</keyword>
<feature type="transmembrane region" description="Helical" evidence="1">
    <location>
        <begin position="91"/>
        <end position="108"/>
    </location>
</feature>
<keyword evidence="1" id="KW-1133">Transmembrane helix</keyword>
<protein>
    <submittedName>
        <fullName evidence="2">Uncharacterized protein</fullName>
    </submittedName>
</protein>
<accession>A0ABS9RLE7</accession>
<dbReference type="Proteomes" id="UP001156141">
    <property type="component" value="Unassembled WGS sequence"/>
</dbReference>